<proteinExistence type="predicted"/>
<evidence type="ECO:0000259" key="1">
    <source>
        <dbReference type="Pfam" id="PF08455"/>
    </source>
</evidence>
<dbReference type="InterPro" id="IPR013663">
    <property type="entry name" value="Helicase_SWF/SNF/SWI_bac"/>
</dbReference>
<feature type="domain" description="Helicase SWF/SNF/SWI type bacterial" evidence="1">
    <location>
        <begin position="2"/>
        <end position="112"/>
    </location>
</feature>
<dbReference type="Pfam" id="PF08455">
    <property type="entry name" value="SNF2_assoc"/>
    <property type="match status" value="1"/>
</dbReference>
<accession>A0A091C7L8</accession>
<organism evidence="2 3">
    <name type="scientific">Tetragenococcus muriaticus 3MR10-3</name>
    <dbReference type="NCBI Taxonomy" id="1302648"/>
    <lineage>
        <taxon>Bacteria</taxon>
        <taxon>Bacillati</taxon>
        <taxon>Bacillota</taxon>
        <taxon>Bacilli</taxon>
        <taxon>Lactobacillales</taxon>
        <taxon>Enterococcaceae</taxon>
        <taxon>Tetragenococcus</taxon>
    </lineage>
</organism>
<comment type="caution">
    <text evidence="2">The sequence shown here is derived from an EMBL/GenBank/DDBJ whole genome shotgun (WGS) entry which is preliminary data.</text>
</comment>
<dbReference type="PATRIC" id="fig|1302648.3.peg.567"/>
<evidence type="ECO:0000313" key="2">
    <source>
        <dbReference type="EMBL" id="KFN92122.1"/>
    </source>
</evidence>
<name>A0A091C7L8_9ENTE</name>
<evidence type="ECO:0000313" key="3">
    <source>
        <dbReference type="Proteomes" id="UP000029381"/>
    </source>
</evidence>
<dbReference type="EMBL" id="JPVT01000058">
    <property type="protein sequence ID" value="KFN92122.1"/>
    <property type="molecule type" value="Genomic_DNA"/>
</dbReference>
<dbReference type="Proteomes" id="UP000029381">
    <property type="component" value="Unassembled WGS sequence"/>
</dbReference>
<dbReference type="AlphaFoldDB" id="A0A091C7L8"/>
<protein>
    <submittedName>
        <fullName evidence="2">Snf2 family protein</fullName>
    </submittedName>
</protein>
<sequence>MLSFQVSKGTDGFDLSIHYDFDKVYQYYGWALFSGQIVELSAEQMDIYLTMKQLLKRLEKPVITYPQAELSVLFKQVLPLLEKIGEVQVDQQVYQYISNEPLFLRFYLKNVKE</sequence>
<keyword evidence="3" id="KW-1185">Reference proteome</keyword>
<reference evidence="2 3" key="1">
    <citation type="submission" date="2014-08" db="EMBL/GenBank/DDBJ databases">
        <title>Genome sequence of Tetragenococcus muriaticus.</title>
        <authorList>
            <person name="Chuea-nongthon C."/>
            <person name="Rodtong S."/>
            <person name="Yongsawatdigul J."/>
            <person name="Steele J.L."/>
            <person name="Liu X.-y."/>
            <person name="Speers J."/>
            <person name="Glasner J.D."/>
            <person name="Neeno-Eckwall E.C."/>
        </authorList>
    </citation>
    <scope>NUCLEOTIDE SEQUENCE [LARGE SCALE GENOMIC DNA]</scope>
    <source>
        <strain evidence="2 3">3MR10-3</strain>
    </source>
</reference>
<gene>
    <name evidence="2" type="ORF">TMU3MR103_0583</name>
</gene>